<keyword evidence="3" id="KW-1185">Reference proteome</keyword>
<comment type="caution">
    <text evidence="2">The sequence shown here is derived from an EMBL/GenBank/DDBJ whole genome shotgun (WGS) entry which is preliminary data.</text>
</comment>
<dbReference type="AlphaFoldDB" id="A0A4Q2U790"/>
<keyword evidence="1" id="KW-0812">Transmembrane</keyword>
<dbReference type="RefSeq" id="WP_129225019.1">
    <property type="nucleotide sequence ID" value="NZ_QYBB01000006.1"/>
</dbReference>
<organism evidence="2 3">
    <name type="scientific">Lichenibacterium minor</name>
    <dbReference type="NCBI Taxonomy" id="2316528"/>
    <lineage>
        <taxon>Bacteria</taxon>
        <taxon>Pseudomonadati</taxon>
        <taxon>Pseudomonadota</taxon>
        <taxon>Alphaproteobacteria</taxon>
        <taxon>Hyphomicrobiales</taxon>
        <taxon>Lichenihabitantaceae</taxon>
        <taxon>Lichenibacterium</taxon>
    </lineage>
</organism>
<keyword evidence="1" id="KW-1133">Transmembrane helix</keyword>
<evidence type="ECO:0000313" key="2">
    <source>
        <dbReference type="EMBL" id="RYC32543.1"/>
    </source>
</evidence>
<gene>
    <name evidence="2" type="ORF">D3273_07310</name>
</gene>
<proteinExistence type="predicted"/>
<sequence length="425" mass="46986">MFVAILLSAALCAIALPSIFILIRESTKIHRQGIVKDLIKVFERYGNPGSSTIPSFEFVKYKYFVNNGSADQEGRRRDDFRIHHWILSAFPLVAITFVLNSLCLAIVIHVALRRSITVDVAWLDGRSPLPLFGWVLLASYVGAILFLLKSFVQAINNFDLSPFSMVGASVNLIFSVVAGLLFIFGVVRIPAAAFGIETTGAAAFPLTIVAAFTAGYFPDVAVRNVMRWSNLRLRKAEDERVYKGFKAIPLEIIDGIDSEIRSRLEDYHISAVQNLAAANPLMLFVETPYGVYQIMDWVAQAQLCASVGPSALAKLWRIGIRTIFDLERVALDQCCYAPALLETIGAVIWKGPEVSLSKYPIVPDLDAIRADIRFRLENPHVLRLRQVFNQVSDTIGADARRLSPIVDCEPSTGRVCPFARPAAAA</sequence>
<dbReference type="EMBL" id="QYBB01000006">
    <property type="protein sequence ID" value="RYC32543.1"/>
    <property type="molecule type" value="Genomic_DNA"/>
</dbReference>
<feature type="transmembrane region" description="Helical" evidence="1">
    <location>
        <begin position="6"/>
        <end position="23"/>
    </location>
</feature>
<feature type="transmembrane region" description="Helical" evidence="1">
    <location>
        <begin position="202"/>
        <end position="222"/>
    </location>
</feature>
<feature type="transmembrane region" description="Helical" evidence="1">
    <location>
        <begin position="172"/>
        <end position="196"/>
    </location>
</feature>
<feature type="transmembrane region" description="Helical" evidence="1">
    <location>
        <begin position="85"/>
        <end position="111"/>
    </location>
</feature>
<dbReference type="OrthoDB" id="7296456at2"/>
<feature type="transmembrane region" description="Helical" evidence="1">
    <location>
        <begin position="131"/>
        <end position="152"/>
    </location>
</feature>
<accession>A0A4Q2U790</accession>
<reference evidence="2 3" key="2">
    <citation type="submission" date="2019-02" db="EMBL/GenBank/DDBJ databases">
        <title>'Lichenibacterium ramalinii' gen. nov. sp. nov., 'Lichenibacterium minor' gen. nov. sp. nov.</title>
        <authorList>
            <person name="Pankratov T."/>
        </authorList>
    </citation>
    <scope>NUCLEOTIDE SEQUENCE [LARGE SCALE GENOMIC DNA]</scope>
    <source>
        <strain evidence="2 3">RmlP026</strain>
    </source>
</reference>
<keyword evidence="1" id="KW-0472">Membrane</keyword>
<evidence type="ECO:0000256" key="1">
    <source>
        <dbReference type="SAM" id="Phobius"/>
    </source>
</evidence>
<dbReference type="Proteomes" id="UP000290759">
    <property type="component" value="Unassembled WGS sequence"/>
</dbReference>
<name>A0A4Q2U790_9HYPH</name>
<reference evidence="2 3" key="1">
    <citation type="submission" date="2018-12" db="EMBL/GenBank/DDBJ databases">
        <authorList>
            <person name="Grouzdev D.S."/>
            <person name="Krutkina M.S."/>
        </authorList>
    </citation>
    <scope>NUCLEOTIDE SEQUENCE [LARGE SCALE GENOMIC DNA]</scope>
    <source>
        <strain evidence="2 3">RmlP026</strain>
    </source>
</reference>
<protein>
    <submittedName>
        <fullName evidence="2">Uncharacterized protein</fullName>
    </submittedName>
</protein>
<evidence type="ECO:0000313" key="3">
    <source>
        <dbReference type="Proteomes" id="UP000290759"/>
    </source>
</evidence>